<gene>
    <name evidence="1" type="ORF">VPLFYP99_01828</name>
</gene>
<dbReference type="EMBL" id="CACRUG010000006">
    <property type="protein sequence ID" value="VYU04139.1"/>
    <property type="molecule type" value="Genomic_DNA"/>
</dbReference>
<organism evidence="1">
    <name type="scientific">Veillonella parvula</name>
    <name type="common">Staphylococcus parvulus</name>
    <dbReference type="NCBI Taxonomy" id="29466"/>
    <lineage>
        <taxon>Bacteria</taxon>
        <taxon>Bacillati</taxon>
        <taxon>Bacillota</taxon>
        <taxon>Negativicutes</taxon>
        <taxon>Veillonellales</taxon>
        <taxon>Veillonellaceae</taxon>
        <taxon>Veillonella</taxon>
    </lineage>
</organism>
<accession>A0A6N3BNK9</accession>
<proteinExistence type="predicted"/>
<name>A0A6N3BNK9_VEIPA</name>
<protein>
    <submittedName>
        <fullName evidence="1">Uncharacterized protein</fullName>
    </submittedName>
</protein>
<sequence>MYIISSAAFLYFNFRVIGQNVLVLPYNPNFILWTLASLCLSSELVYIYLASHPISIYVVVLRSISVFGGIKRGIINPDRA</sequence>
<evidence type="ECO:0000313" key="1">
    <source>
        <dbReference type="EMBL" id="VYU04139.1"/>
    </source>
</evidence>
<reference evidence="1" key="1">
    <citation type="submission" date="2019-11" db="EMBL/GenBank/DDBJ databases">
        <authorList>
            <person name="Feng L."/>
        </authorList>
    </citation>
    <scope>NUCLEOTIDE SEQUENCE</scope>
    <source>
        <strain evidence="1">VparvulaLFYP99</strain>
    </source>
</reference>
<dbReference type="AlphaFoldDB" id="A0A6N3BNK9"/>